<dbReference type="SUPFAM" id="SSF48576">
    <property type="entry name" value="Terpenoid synthases"/>
    <property type="match status" value="1"/>
</dbReference>
<sequence length="257" mass="29686">MSTLCASRQRLLESLKGQHLHIPDLRVLFEHWPQAVSPHLEQLKLDVPEKLLALTNSSKKLAKLNKAEFGFFSAAWWPTATLSCGKILTCLCMWLFIWDDEIDAEVGRLAGDLKAAQKFRDDTLRYMTFCLDLSEKTCPTPENRIIAFFKVIGDAAVESYTQDQRKLLLRELEFFMETSEIEQRKRLSDDLPTLDEYITCRMGTSAVGVTSAFNEYAQGLAPLPDRVMRDPDMRTLWDETNIIVWAWVSFHFPRVRY</sequence>
<dbReference type="Gene3D" id="1.10.600.10">
    <property type="entry name" value="Farnesyl Diphosphate Synthase"/>
    <property type="match status" value="1"/>
</dbReference>
<comment type="caution">
    <text evidence="1">The sequence shown here is derived from an EMBL/GenBank/DDBJ whole genome shotgun (WGS) entry which is preliminary data.</text>
</comment>
<name>A0A9P4QYZ4_9PLEO</name>
<dbReference type="InterPro" id="IPR008949">
    <property type="entry name" value="Isoprenoid_synthase_dom_sf"/>
</dbReference>
<reference evidence="1" key="1">
    <citation type="journal article" date="2020" name="Stud. Mycol.">
        <title>101 Dothideomycetes genomes: a test case for predicting lifestyles and emergence of pathogens.</title>
        <authorList>
            <person name="Haridas S."/>
            <person name="Albert R."/>
            <person name="Binder M."/>
            <person name="Bloem J."/>
            <person name="Labutti K."/>
            <person name="Salamov A."/>
            <person name="Andreopoulos B."/>
            <person name="Baker S."/>
            <person name="Barry K."/>
            <person name="Bills G."/>
            <person name="Bluhm B."/>
            <person name="Cannon C."/>
            <person name="Castanera R."/>
            <person name="Culley D."/>
            <person name="Daum C."/>
            <person name="Ezra D."/>
            <person name="Gonzalez J."/>
            <person name="Henrissat B."/>
            <person name="Kuo A."/>
            <person name="Liang C."/>
            <person name="Lipzen A."/>
            <person name="Lutzoni F."/>
            <person name="Magnuson J."/>
            <person name="Mondo S."/>
            <person name="Nolan M."/>
            <person name="Ohm R."/>
            <person name="Pangilinan J."/>
            <person name="Park H.-J."/>
            <person name="Ramirez L."/>
            <person name="Alfaro M."/>
            <person name="Sun H."/>
            <person name="Tritt A."/>
            <person name="Yoshinaga Y."/>
            <person name="Zwiers L.-H."/>
            <person name="Turgeon B."/>
            <person name="Goodwin S."/>
            <person name="Spatafora J."/>
            <person name="Crous P."/>
            <person name="Grigoriev I."/>
        </authorList>
    </citation>
    <scope>NUCLEOTIDE SEQUENCE</scope>
    <source>
        <strain evidence="1">CBS 125425</strain>
    </source>
</reference>
<dbReference type="EMBL" id="ML996158">
    <property type="protein sequence ID" value="KAF2733669.1"/>
    <property type="molecule type" value="Genomic_DNA"/>
</dbReference>
<accession>A0A9P4QYZ4</accession>
<dbReference type="AlphaFoldDB" id="A0A9P4QYZ4"/>
<dbReference type="Proteomes" id="UP000799444">
    <property type="component" value="Unassembled WGS sequence"/>
</dbReference>
<protein>
    <submittedName>
        <fullName evidence="1">Terpenoid synthase</fullName>
    </submittedName>
</protein>
<organism evidence="1 2">
    <name type="scientific">Polyplosphaeria fusca</name>
    <dbReference type="NCBI Taxonomy" id="682080"/>
    <lineage>
        <taxon>Eukaryota</taxon>
        <taxon>Fungi</taxon>
        <taxon>Dikarya</taxon>
        <taxon>Ascomycota</taxon>
        <taxon>Pezizomycotina</taxon>
        <taxon>Dothideomycetes</taxon>
        <taxon>Pleosporomycetidae</taxon>
        <taxon>Pleosporales</taxon>
        <taxon>Tetraplosphaeriaceae</taxon>
        <taxon>Polyplosphaeria</taxon>
    </lineage>
</organism>
<keyword evidence="2" id="KW-1185">Reference proteome</keyword>
<proteinExistence type="predicted"/>
<evidence type="ECO:0000313" key="1">
    <source>
        <dbReference type="EMBL" id="KAF2733669.1"/>
    </source>
</evidence>
<dbReference type="Pfam" id="PF19086">
    <property type="entry name" value="Terpene_syn_C_2"/>
    <property type="match status" value="1"/>
</dbReference>
<evidence type="ECO:0000313" key="2">
    <source>
        <dbReference type="Proteomes" id="UP000799444"/>
    </source>
</evidence>
<gene>
    <name evidence="1" type="ORF">EJ04DRAFT_438688</name>
</gene>
<dbReference type="OrthoDB" id="2861623at2759"/>